<proteinExistence type="predicted"/>
<reference evidence="3" key="1">
    <citation type="submission" date="2022-03" db="EMBL/GenBank/DDBJ databases">
        <title>Genome Identification and Characterization of new species Bdellovibrio reynosense LBG001 sp. nov. from a Mexico soil sample.</title>
        <authorList>
            <person name="Camilli A."/>
            <person name="Ajao Y."/>
            <person name="Guo X."/>
        </authorList>
    </citation>
    <scope>NUCLEOTIDE SEQUENCE</scope>
    <source>
        <strain evidence="3">LBG001</strain>
    </source>
</reference>
<protein>
    <recommendedName>
        <fullName evidence="5">Chromosome partition protein Smc</fullName>
    </recommendedName>
</protein>
<evidence type="ECO:0008006" key="5">
    <source>
        <dbReference type="Google" id="ProtNLM"/>
    </source>
</evidence>
<evidence type="ECO:0000313" key="4">
    <source>
        <dbReference type="Proteomes" id="UP000830116"/>
    </source>
</evidence>
<organism evidence="3 4">
    <name type="scientific">Bdellovibrio reynosensis</name>
    <dbReference type="NCBI Taxonomy" id="2835041"/>
    <lineage>
        <taxon>Bacteria</taxon>
        <taxon>Pseudomonadati</taxon>
        <taxon>Bdellovibrionota</taxon>
        <taxon>Bdellovibrionia</taxon>
        <taxon>Bdellovibrionales</taxon>
        <taxon>Pseudobdellovibrionaceae</taxon>
        <taxon>Bdellovibrio</taxon>
    </lineage>
</organism>
<dbReference type="RefSeq" id="WP_243540054.1">
    <property type="nucleotide sequence ID" value="NZ_CP093442.1"/>
</dbReference>
<evidence type="ECO:0000256" key="1">
    <source>
        <dbReference type="SAM" id="Coils"/>
    </source>
</evidence>
<keyword evidence="4" id="KW-1185">Reference proteome</keyword>
<dbReference type="Proteomes" id="UP000830116">
    <property type="component" value="Chromosome"/>
</dbReference>
<keyword evidence="2" id="KW-1133">Transmembrane helix</keyword>
<evidence type="ECO:0000313" key="3">
    <source>
        <dbReference type="EMBL" id="UOF02504.1"/>
    </source>
</evidence>
<sequence>MTRKNLFFLVIAFIIGVSVWLYHVNRGMKETQSVLIERAESLPRREVRLPVVVSNAQTTSSPAIPSAEKEQLATEILALQDQLAAAREAREDRRQTLEGFRSQQRVQTEQQRTPANFTAQVQNTGMQINDFVTDLQNFDRRESEINRKAEDLLKLQDSQAQAARLQIDEDIRNQESTIRQVEEQLNYWQNVILFSPEREARIVDLQSLINLQREQLELLRQERVLISSQVVANNQAVLSEKDQRLSEIAQQREDIQETINELRQNILAMEREQTQIRTVRNSILSQINRAQRDFEAANNRVKTIEASLKEKADQLSTIQ</sequence>
<evidence type="ECO:0000256" key="2">
    <source>
        <dbReference type="SAM" id="Phobius"/>
    </source>
</evidence>
<accession>A0ABY4CDH5</accession>
<feature type="transmembrane region" description="Helical" evidence="2">
    <location>
        <begin position="6"/>
        <end position="24"/>
    </location>
</feature>
<keyword evidence="2" id="KW-0812">Transmembrane</keyword>
<keyword evidence="2" id="KW-0472">Membrane</keyword>
<name>A0ABY4CDH5_9BACT</name>
<gene>
    <name evidence="3" type="ORF">MNR06_06010</name>
</gene>
<keyword evidence="1" id="KW-0175">Coiled coil</keyword>
<feature type="coiled-coil region" evidence="1">
    <location>
        <begin position="164"/>
        <end position="314"/>
    </location>
</feature>
<dbReference type="EMBL" id="CP093442">
    <property type="protein sequence ID" value="UOF02504.1"/>
    <property type="molecule type" value="Genomic_DNA"/>
</dbReference>